<evidence type="ECO:0000256" key="4">
    <source>
        <dbReference type="ARBA" id="ARBA00023125"/>
    </source>
</evidence>
<evidence type="ECO:0000313" key="11">
    <source>
        <dbReference type="EMBL" id="CDG71194.1"/>
    </source>
</evidence>
<keyword evidence="9" id="KW-0812">Transmembrane</keyword>
<dbReference type="SUPFAM" id="SSF47113">
    <property type="entry name" value="Histone-fold"/>
    <property type="match status" value="1"/>
</dbReference>
<feature type="region of interest" description="Disordered" evidence="8">
    <location>
        <begin position="53"/>
        <end position="92"/>
    </location>
</feature>
<dbReference type="EMBL" id="HAAD01004962">
    <property type="protein sequence ID" value="CDG71194.1"/>
    <property type="molecule type" value="mRNA"/>
</dbReference>
<keyword evidence="7" id="KW-0539">Nucleus</keyword>
<accession>T2MGH7</accession>
<feature type="compositionally biased region" description="Polar residues" evidence="8">
    <location>
        <begin position="58"/>
        <end position="73"/>
    </location>
</feature>
<dbReference type="GO" id="GO:0001228">
    <property type="term" value="F:DNA-binding transcription activator activity, RNA polymerase II-specific"/>
    <property type="evidence" value="ECO:0007669"/>
    <property type="project" value="InterPro"/>
</dbReference>
<comment type="similarity">
    <text evidence="2">Belongs to the NFYB/HAP3 subunit family.</text>
</comment>
<evidence type="ECO:0000256" key="3">
    <source>
        <dbReference type="ARBA" id="ARBA00023015"/>
    </source>
</evidence>
<dbReference type="PANTHER" id="PTHR11064:SF9">
    <property type="entry name" value="NUCLEAR TRANSCRIPTION FACTOR Y SUBUNIT BETA"/>
    <property type="match status" value="1"/>
</dbReference>
<dbReference type="GO" id="GO:0016602">
    <property type="term" value="C:CCAAT-binding factor complex"/>
    <property type="evidence" value="ECO:0007669"/>
    <property type="project" value="InterPro"/>
</dbReference>
<evidence type="ECO:0000256" key="8">
    <source>
        <dbReference type="SAM" id="MobiDB-lite"/>
    </source>
</evidence>
<dbReference type="Gene3D" id="1.10.20.10">
    <property type="entry name" value="Histone, subunit A"/>
    <property type="match status" value="1"/>
</dbReference>
<evidence type="ECO:0000256" key="7">
    <source>
        <dbReference type="ARBA" id="ARBA00023242"/>
    </source>
</evidence>
<dbReference type="InterPro" id="IPR003958">
    <property type="entry name" value="CBFA_NFYB_domain"/>
</dbReference>
<gene>
    <name evidence="11" type="primary">NFYB</name>
</gene>
<keyword evidence="5" id="KW-0010">Activator</keyword>
<dbReference type="Pfam" id="PF00808">
    <property type="entry name" value="CBFD_NFYB_HMF"/>
    <property type="match status" value="1"/>
</dbReference>
<dbReference type="PRINTS" id="PR00615">
    <property type="entry name" value="CCAATSUBUNTA"/>
</dbReference>
<dbReference type="FunFam" id="1.10.20.10:FF:000110">
    <property type="entry name" value="Nuclear factor Y, subunit B1"/>
    <property type="match status" value="1"/>
</dbReference>
<reference evidence="11" key="1">
    <citation type="journal article" date="2013" name="Genome Biol. Evol.">
        <title>Punctuated emergences of genetic and phenotypic innovations in eumetazoan, bilaterian, euteleostome, and hominidae ancestors.</title>
        <authorList>
            <person name="Wenger Y."/>
            <person name="Galliot B."/>
        </authorList>
    </citation>
    <scope>NUCLEOTIDE SEQUENCE</scope>
    <source>
        <tissue evidence="11">Whole animals</tissue>
    </source>
</reference>
<evidence type="ECO:0000256" key="2">
    <source>
        <dbReference type="ARBA" id="ARBA00009053"/>
    </source>
</evidence>
<keyword evidence="9" id="KW-0472">Membrane</keyword>
<proteinExistence type="evidence at transcript level"/>
<dbReference type="GO" id="GO:0046982">
    <property type="term" value="F:protein heterodimerization activity"/>
    <property type="evidence" value="ECO:0007669"/>
    <property type="project" value="InterPro"/>
</dbReference>
<organism evidence="11">
    <name type="scientific">Hydra vulgaris</name>
    <name type="common">Hydra</name>
    <name type="synonym">Hydra attenuata</name>
    <dbReference type="NCBI Taxonomy" id="6087"/>
    <lineage>
        <taxon>Eukaryota</taxon>
        <taxon>Metazoa</taxon>
        <taxon>Cnidaria</taxon>
        <taxon>Hydrozoa</taxon>
        <taxon>Hydroidolina</taxon>
        <taxon>Anthoathecata</taxon>
        <taxon>Aplanulata</taxon>
        <taxon>Hydridae</taxon>
        <taxon>Hydra</taxon>
    </lineage>
</organism>
<protein>
    <submittedName>
        <fullName evidence="11">Nuclear transcription factor Y subunit beta</fullName>
    </submittedName>
</protein>
<feature type="domain" description="Transcription factor CBF/NF-Y/archaeal histone" evidence="10">
    <location>
        <begin position="98"/>
        <end position="162"/>
    </location>
</feature>
<evidence type="ECO:0000256" key="6">
    <source>
        <dbReference type="ARBA" id="ARBA00023163"/>
    </source>
</evidence>
<keyword evidence="6" id="KW-0804">Transcription</keyword>
<keyword evidence="3" id="KW-0805">Transcription regulation</keyword>
<sequence>MQVDERPSILIKHEASMTANEDAQAEYQENLEDVLKQAHNNNQSTVLIMQQHLHQHRQNVSSSNIHNSGVMNSETDEQDYSDELSSRDKDELREQDRFLPIANVARIMKKAIPSSGKIAKDAKECLQECLSEFISFITSEASERCQQEKRKTINGEDILFAMTTLGFDNYVEPLKVYLTKYRESIKGEKILGMGEYSTGDEASMTHTLQYDVGSNAMHPMVSNDGTYAYTQAQVSQASVYRMQMIGGAILFFYVVASHFTASYNVIVYQRNKMDTR</sequence>
<comment type="subcellular location">
    <subcellularLocation>
        <location evidence="1">Nucleus</location>
    </subcellularLocation>
</comment>
<dbReference type="OrthoDB" id="386949at2759"/>
<dbReference type="GO" id="GO:0000978">
    <property type="term" value="F:RNA polymerase II cis-regulatory region sequence-specific DNA binding"/>
    <property type="evidence" value="ECO:0007669"/>
    <property type="project" value="TreeGrafter"/>
</dbReference>
<keyword evidence="4" id="KW-0238">DNA-binding</keyword>
<dbReference type="AlphaFoldDB" id="T2MGH7"/>
<evidence type="ECO:0000256" key="5">
    <source>
        <dbReference type="ARBA" id="ARBA00023159"/>
    </source>
</evidence>
<evidence type="ECO:0000256" key="9">
    <source>
        <dbReference type="SAM" id="Phobius"/>
    </source>
</evidence>
<feature type="transmembrane region" description="Helical" evidence="9">
    <location>
        <begin position="244"/>
        <end position="266"/>
    </location>
</feature>
<evidence type="ECO:0000259" key="10">
    <source>
        <dbReference type="Pfam" id="PF00808"/>
    </source>
</evidence>
<dbReference type="CDD" id="cd22907">
    <property type="entry name" value="HFD_NFYB"/>
    <property type="match status" value="1"/>
</dbReference>
<keyword evidence="9" id="KW-1133">Transmembrane helix</keyword>
<dbReference type="PANTHER" id="PTHR11064">
    <property type="entry name" value="CCAAT-BINDING TRANSCRIPTION FACTOR-RELATED"/>
    <property type="match status" value="1"/>
</dbReference>
<dbReference type="InterPro" id="IPR009072">
    <property type="entry name" value="Histone-fold"/>
</dbReference>
<dbReference type="InterPro" id="IPR027113">
    <property type="entry name" value="Transc_fact_NFYB/HAP3"/>
</dbReference>
<evidence type="ECO:0000256" key="1">
    <source>
        <dbReference type="ARBA" id="ARBA00004123"/>
    </source>
</evidence>
<name>T2MGH7_HYDVU</name>